<dbReference type="RefSeq" id="WP_380048872.1">
    <property type="nucleotide sequence ID" value="NZ_JBHSOH010000009.1"/>
</dbReference>
<evidence type="ECO:0000256" key="3">
    <source>
        <dbReference type="ARBA" id="ARBA00022801"/>
    </source>
</evidence>
<protein>
    <submittedName>
        <fullName evidence="6">MBL fold metallo-hydrolase</fullName>
    </submittedName>
</protein>
<dbReference type="Pfam" id="PF00753">
    <property type="entry name" value="Lactamase_B"/>
    <property type="match status" value="1"/>
</dbReference>
<dbReference type="InterPro" id="IPR036866">
    <property type="entry name" value="RibonucZ/Hydroxyglut_hydro"/>
</dbReference>
<dbReference type="InterPro" id="IPR006311">
    <property type="entry name" value="TAT_signal"/>
</dbReference>
<dbReference type="PANTHER" id="PTHR42978:SF6">
    <property type="entry name" value="QUORUM-QUENCHING LACTONASE YTNP-RELATED"/>
    <property type="match status" value="1"/>
</dbReference>
<evidence type="ECO:0000256" key="4">
    <source>
        <dbReference type="ARBA" id="ARBA00022833"/>
    </source>
</evidence>
<dbReference type="SMART" id="SM00849">
    <property type="entry name" value="Lactamase_B"/>
    <property type="match status" value="1"/>
</dbReference>
<keyword evidence="3" id="KW-0378">Hydrolase</keyword>
<keyword evidence="4" id="KW-0862">Zinc</keyword>
<dbReference type="Gene3D" id="3.60.15.10">
    <property type="entry name" value="Ribonuclease Z/Hydroxyacylglutathione hydrolase-like"/>
    <property type="match status" value="1"/>
</dbReference>
<keyword evidence="2" id="KW-0479">Metal-binding</keyword>
<keyword evidence="7" id="KW-1185">Reference proteome</keyword>
<proteinExistence type="inferred from homology"/>
<evidence type="ECO:0000313" key="7">
    <source>
        <dbReference type="Proteomes" id="UP001595979"/>
    </source>
</evidence>
<dbReference type="CDD" id="cd07720">
    <property type="entry name" value="OPHC2-like_MBL-fold"/>
    <property type="match status" value="1"/>
</dbReference>
<accession>A0ABW1DLD4</accession>
<dbReference type="SUPFAM" id="SSF56281">
    <property type="entry name" value="Metallo-hydrolase/oxidoreductase"/>
    <property type="match status" value="1"/>
</dbReference>
<feature type="domain" description="Metallo-beta-lactamase" evidence="5">
    <location>
        <begin position="110"/>
        <end position="299"/>
    </location>
</feature>
<evidence type="ECO:0000313" key="6">
    <source>
        <dbReference type="EMBL" id="MFC5848634.1"/>
    </source>
</evidence>
<comment type="similarity">
    <text evidence="1">Belongs to the metallo-beta-lactamase superfamily.</text>
</comment>
<reference evidence="7" key="1">
    <citation type="journal article" date="2019" name="Int. J. Syst. Evol. Microbiol.">
        <title>The Global Catalogue of Microorganisms (GCM) 10K type strain sequencing project: providing services to taxonomists for standard genome sequencing and annotation.</title>
        <authorList>
            <consortium name="The Broad Institute Genomics Platform"/>
            <consortium name="The Broad Institute Genome Sequencing Center for Infectious Disease"/>
            <person name="Wu L."/>
            <person name="Ma J."/>
        </authorList>
    </citation>
    <scope>NUCLEOTIDE SEQUENCE [LARGE SCALE GENOMIC DNA]</scope>
    <source>
        <strain evidence="7">CGMCC 1.15053</strain>
    </source>
</reference>
<dbReference type="PANTHER" id="PTHR42978">
    <property type="entry name" value="QUORUM-QUENCHING LACTONASE YTNP-RELATED-RELATED"/>
    <property type="match status" value="1"/>
</dbReference>
<dbReference type="InterPro" id="IPR001279">
    <property type="entry name" value="Metallo-B-lactamas"/>
</dbReference>
<dbReference type="PROSITE" id="PS51318">
    <property type="entry name" value="TAT"/>
    <property type="match status" value="1"/>
</dbReference>
<dbReference type="Proteomes" id="UP001595979">
    <property type="component" value="Unassembled WGS sequence"/>
</dbReference>
<evidence type="ECO:0000259" key="5">
    <source>
        <dbReference type="SMART" id="SM00849"/>
    </source>
</evidence>
<comment type="caution">
    <text evidence="6">The sequence shown here is derived from an EMBL/GenBank/DDBJ whole genome shotgun (WGS) entry which is preliminary data.</text>
</comment>
<evidence type="ECO:0000256" key="1">
    <source>
        <dbReference type="ARBA" id="ARBA00007749"/>
    </source>
</evidence>
<evidence type="ECO:0000256" key="2">
    <source>
        <dbReference type="ARBA" id="ARBA00022723"/>
    </source>
</evidence>
<sequence length="327" mass="34115">MSERNPADAPQPPTRRAALKLLGAAGLAVTAAPLVRAQTATAPAAAPAVPMNGNGFYRQQLGDMTVTVVSDGVTPLAALLPTWGANPDRQAEFAATIAEYGVAATNTVNHYNPVVVEIGGRRTLIDTGRGGAAGQLVANLARAGITPQSISTVFITHGHGDHIGGLTANGQPVFANAQHVMGEAEFNFWTTQANPNDAVKNNLIALKGRFRLIAGGAEIAPGLTGLSTPGHTANHLSVLARVGSGPGLLVFGDAAGHFLLSLKHEGAYVGFDVDGAQAARTRQAIFARATDEKLWVTGYHFPFPALGHLRRLAPGSYEFEPTVWNWS</sequence>
<dbReference type="EMBL" id="JBHSOH010000009">
    <property type="protein sequence ID" value="MFC5848634.1"/>
    <property type="molecule type" value="Genomic_DNA"/>
</dbReference>
<dbReference type="InterPro" id="IPR051013">
    <property type="entry name" value="MBL_superfamily_lactonases"/>
</dbReference>
<gene>
    <name evidence="6" type="ORF">ACFPQ6_09955</name>
</gene>
<name>A0ABW1DLD4_9DEIO</name>
<organism evidence="6 7">
    <name type="scientific">Deinococcus petrolearius</name>
    <dbReference type="NCBI Taxonomy" id="1751295"/>
    <lineage>
        <taxon>Bacteria</taxon>
        <taxon>Thermotogati</taxon>
        <taxon>Deinococcota</taxon>
        <taxon>Deinococci</taxon>
        <taxon>Deinococcales</taxon>
        <taxon>Deinococcaceae</taxon>
        <taxon>Deinococcus</taxon>
    </lineage>
</organism>